<organism evidence="3 4">
    <name type="scientific">Candidatus Electronema aureum</name>
    <dbReference type="NCBI Taxonomy" id="2005002"/>
    <lineage>
        <taxon>Bacteria</taxon>
        <taxon>Pseudomonadati</taxon>
        <taxon>Thermodesulfobacteriota</taxon>
        <taxon>Desulfobulbia</taxon>
        <taxon>Desulfobulbales</taxon>
        <taxon>Desulfobulbaceae</taxon>
        <taxon>Candidatus Electronema</taxon>
    </lineage>
</organism>
<comment type="caution">
    <text evidence="3">The sequence shown here is derived from an EMBL/GenBank/DDBJ whole genome shotgun (WGS) entry which is preliminary data.</text>
</comment>
<keyword evidence="4" id="KW-1185">Reference proteome</keyword>
<keyword evidence="2" id="KW-0812">Transmembrane</keyword>
<feature type="transmembrane region" description="Helical" evidence="2">
    <location>
        <begin position="70"/>
        <end position="90"/>
    </location>
</feature>
<keyword evidence="2" id="KW-1133">Transmembrane helix</keyword>
<dbReference type="GO" id="GO:0016020">
    <property type="term" value="C:membrane"/>
    <property type="evidence" value="ECO:0007669"/>
    <property type="project" value="InterPro"/>
</dbReference>
<name>A0A521G0E5_9BACT</name>
<sequence>MFILGNFLIALAKLIYIASNAYIWIVIARAVISWVNADPYNPIVRFLVQVTDPVLYKIRRYLPPMGGLDLSPMILIFALIFLQSFLVPTLQHLGQMLSPDIVRF</sequence>
<feature type="transmembrane region" description="Helical" evidence="2">
    <location>
        <begin position="7"/>
        <end position="32"/>
    </location>
</feature>
<reference evidence="3" key="1">
    <citation type="submission" date="2017-07" db="EMBL/GenBank/DDBJ databases">
        <title>The cable genome - Insights into the physiology and evolution of filamentous bacteria capable of sulfide oxidation via long distance electron transfer.</title>
        <authorList>
            <person name="Thorup C."/>
            <person name="Bjerg J.T."/>
            <person name="Schreiber L."/>
            <person name="Nielsen L.P."/>
            <person name="Kjeldsen K.U."/>
            <person name="Boesen T."/>
            <person name="Boggild A."/>
            <person name="Meysman F."/>
            <person name="Geelhoed J."/>
            <person name="Schramm A."/>
        </authorList>
    </citation>
    <scope>NUCLEOTIDE SEQUENCE [LARGE SCALE GENOMIC DNA]</scope>
    <source>
        <strain evidence="3">GS</strain>
    </source>
</reference>
<dbReference type="Pfam" id="PF02325">
    <property type="entry name" value="CCB3_YggT"/>
    <property type="match status" value="1"/>
</dbReference>
<accession>A0A521G0E5</accession>
<evidence type="ECO:0000256" key="2">
    <source>
        <dbReference type="SAM" id="Phobius"/>
    </source>
</evidence>
<proteinExistence type="inferred from homology"/>
<dbReference type="AlphaFoldDB" id="A0A521G0E5"/>
<evidence type="ECO:0000256" key="1">
    <source>
        <dbReference type="ARBA" id="ARBA00010894"/>
    </source>
</evidence>
<dbReference type="InterPro" id="IPR003425">
    <property type="entry name" value="CCB3/YggT"/>
</dbReference>
<comment type="similarity">
    <text evidence="1">Belongs to the YggT family.</text>
</comment>
<dbReference type="Proteomes" id="UP000316238">
    <property type="component" value="Unassembled WGS sequence"/>
</dbReference>
<protein>
    <submittedName>
        <fullName evidence="3">YggT family protein</fullName>
    </submittedName>
</protein>
<dbReference type="PANTHER" id="PTHR33219">
    <property type="entry name" value="YLMG HOMOLOG PROTEIN 2, CHLOROPLASTIC"/>
    <property type="match status" value="1"/>
</dbReference>
<dbReference type="PANTHER" id="PTHR33219:SF14">
    <property type="entry name" value="PROTEIN COFACTOR ASSEMBLY OF COMPLEX C SUBUNIT B CCB3, CHLOROPLASTIC-RELATED"/>
    <property type="match status" value="1"/>
</dbReference>
<evidence type="ECO:0000313" key="3">
    <source>
        <dbReference type="EMBL" id="TAA74496.1"/>
    </source>
</evidence>
<keyword evidence="2" id="KW-0472">Membrane</keyword>
<gene>
    <name evidence="3" type="ORF">CDV28_12528</name>
</gene>
<dbReference type="EMBL" id="NQJD01000025">
    <property type="protein sequence ID" value="TAA74496.1"/>
    <property type="molecule type" value="Genomic_DNA"/>
</dbReference>
<evidence type="ECO:0000313" key="4">
    <source>
        <dbReference type="Proteomes" id="UP000316238"/>
    </source>
</evidence>